<dbReference type="InterPro" id="IPR050250">
    <property type="entry name" value="Macrolide_Exporter_MacB"/>
</dbReference>
<evidence type="ECO:0000256" key="5">
    <source>
        <dbReference type="ARBA" id="ARBA00023136"/>
    </source>
</evidence>
<keyword evidence="2" id="KW-1003">Cell membrane</keyword>
<dbReference type="InterPro" id="IPR025857">
    <property type="entry name" value="MacB_PCD"/>
</dbReference>
<dbReference type="GO" id="GO:0005886">
    <property type="term" value="C:plasma membrane"/>
    <property type="evidence" value="ECO:0007669"/>
    <property type="project" value="UniProtKB-SubCell"/>
</dbReference>
<feature type="transmembrane region" description="Helical" evidence="7">
    <location>
        <begin position="21"/>
        <end position="40"/>
    </location>
</feature>
<feature type="transmembrane region" description="Helical" evidence="7">
    <location>
        <begin position="352"/>
        <end position="372"/>
    </location>
</feature>
<dbReference type="GO" id="GO:0022857">
    <property type="term" value="F:transmembrane transporter activity"/>
    <property type="evidence" value="ECO:0007669"/>
    <property type="project" value="TreeGrafter"/>
</dbReference>
<keyword evidence="4 7" id="KW-1133">Transmembrane helix</keyword>
<feature type="domain" description="ABC3 transporter permease C-terminal" evidence="8">
    <location>
        <begin position="261"/>
        <end position="384"/>
    </location>
</feature>
<evidence type="ECO:0000256" key="1">
    <source>
        <dbReference type="ARBA" id="ARBA00004651"/>
    </source>
</evidence>
<comment type="similarity">
    <text evidence="6">Belongs to the ABC-4 integral membrane protein family.</text>
</comment>
<name>A0A3R6DI44_9FIRM</name>
<feature type="domain" description="ABC3 transporter permease C-terminal" evidence="8">
    <location>
        <begin position="653"/>
        <end position="769"/>
    </location>
</feature>
<proteinExistence type="inferred from homology"/>
<evidence type="ECO:0000259" key="9">
    <source>
        <dbReference type="Pfam" id="PF12704"/>
    </source>
</evidence>
<evidence type="ECO:0000313" key="11">
    <source>
        <dbReference type="Proteomes" id="UP000284051"/>
    </source>
</evidence>
<feature type="domain" description="MacB-like periplasmic core" evidence="9">
    <location>
        <begin position="465"/>
        <end position="618"/>
    </location>
</feature>
<feature type="transmembrane region" description="Helical" evidence="7">
    <location>
        <begin position="317"/>
        <end position="340"/>
    </location>
</feature>
<evidence type="ECO:0000256" key="4">
    <source>
        <dbReference type="ARBA" id="ARBA00022989"/>
    </source>
</evidence>
<dbReference type="PANTHER" id="PTHR30572:SF4">
    <property type="entry name" value="ABC TRANSPORTER PERMEASE YTRF"/>
    <property type="match status" value="1"/>
</dbReference>
<evidence type="ECO:0000256" key="3">
    <source>
        <dbReference type="ARBA" id="ARBA00022692"/>
    </source>
</evidence>
<gene>
    <name evidence="10" type="ORF">DW264_16110</name>
</gene>
<dbReference type="AlphaFoldDB" id="A0A3R6DI44"/>
<dbReference type="InterPro" id="IPR003838">
    <property type="entry name" value="ABC3_permease_C"/>
</dbReference>
<feature type="domain" description="MacB-like periplasmic core" evidence="9">
    <location>
        <begin position="21"/>
        <end position="225"/>
    </location>
</feature>
<evidence type="ECO:0000256" key="6">
    <source>
        <dbReference type="ARBA" id="ARBA00038076"/>
    </source>
</evidence>
<dbReference type="RefSeq" id="WP_117477254.1">
    <property type="nucleotide sequence ID" value="NZ_QRID01000021.1"/>
</dbReference>
<feature type="transmembrane region" description="Helical" evidence="7">
    <location>
        <begin position="701"/>
        <end position="724"/>
    </location>
</feature>
<evidence type="ECO:0008006" key="12">
    <source>
        <dbReference type="Google" id="ProtNLM"/>
    </source>
</evidence>
<feature type="transmembrane region" description="Helical" evidence="7">
    <location>
        <begin position="648"/>
        <end position="666"/>
    </location>
</feature>
<dbReference type="EMBL" id="QRID01000021">
    <property type="protein sequence ID" value="RHG25830.1"/>
    <property type="molecule type" value="Genomic_DNA"/>
</dbReference>
<evidence type="ECO:0000313" key="10">
    <source>
        <dbReference type="EMBL" id="RHG25830.1"/>
    </source>
</evidence>
<comment type="subcellular location">
    <subcellularLocation>
        <location evidence="1">Cell membrane</location>
        <topology evidence="1">Multi-pass membrane protein</topology>
    </subcellularLocation>
</comment>
<accession>A0A3R6DI44</accession>
<comment type="caution">
    <text evidence="10">The sequence shown here is derived from an EMBL/GenBank/DDBJ whole genome shotgun (WGS) entry which is preliminary data.</text>
</comment>
<dbReference type="Proteomes" id="UP000284051">
    <property type="component" value="Unassembled WGS sequence"/>
</dbReference>
<feature type="transmembrane region" description="Helical" evidence="7">
    <location>
        <begin position="255"/>
        <end position="275"/>
    </location>
</feature>
<evidence type="ECO:0000256" key="7">
    <source>
        <dbReference type="SAM" id="Phobius"/>
    </source>
</evidence>
<evidence type="ECO:0000256" key="2">
    <source>
        <dbReference type="ARBA" id="ARBA00022475"/>
    </source>
</evidence>
<feature type="transmembrane region" description="Helical" evidence="7">
    <location>
        <begin position="432"/>
        <end position="453"/>
    </location>
</feature>
<protein>
    <recommendedName>
        <fullName evidence="12">ABC transporter permease</fullName>
    </recommendedName>
</protein>
<dbReference type="Pfam" id="PF12704">
    <property type="entry name" value="MacB_PCD"/>
    <property type="match status" value="2"/>
</dbReference>
<reference evidence="10 11" key="1">
    <citation type="submission" date="2018-08" db="EMBL/GenBank/DDBJ databases">
        <title>A genome reference for cultivated species of the human gut microbiota.</title>
        <authorList>
            <person name="Zou Y."/>
            <person name="Xue W."/>
            <person name="Luo G."/>
        </authorList>
    </citation>
    <scope>NUCLEOTIDE SEQUENCE [LARGE SCALE GENOMIC DNA]</scope>
    <source>
        <strain evidence="10 11">AM22-21LB</strain>
    </source>
</reference>
<feature type="transmembrane region" description="Helical" evidence="7">
    <location>
        <begin position="736"/>
        <end position="758"/>
    </location>
</feature>
<dbReference type="Pfam" id="PF02687">
    <property type="entry name" value="FtsX"/>
    <property type="match status" value="2"/>
</dbReference>
<keyword evidence="3 7" id="KW-0812">Transmembrane</keyword>
<evidence type="ECO:0000259" key="8">
    <source>
        <dbReference type="Pfam" id="PF02687"/>
    </source>
</evidence>
<dbReference type="PANTHER" id="PTHR30572">
    <property type="entry name" value="MEMBRANE COMPONENT OF TRANSPORTER-RELATED"/>
    <property type="match status" value="1"/>
</dbReference>
<organism evidence="10 11">
    <name type="scientific">Roseburia intestinalis</name>
    <dbReference type="NCBI Taxonomy" id="166486"/>
    <lineage>
        <taxon>Bacteria</taxon>
        <taxon>Bacillati</taxon>
        <taxon>Bacillota</taxon>
        <taxon>Clostridia</taxon>
        <taxon>Lachnospirales</taxon>
        <taxon>Lachnospiraceae</taxon>
        <taxon>Roseburia</taxon>
    </lineage>
</organism>
<sequence length="777" mass="83687">MKSYLSLVPISAKVRKRQNRMTILCVIISIFLVTAIFSVADMMIRTQSDRMTGKNGSWHIELDGISQETALKIAERDDVVSIGAVTIFNPDGELPYRMDGKRVVLYGIDESYLTMNSTGAAEGRFPQGMGEIMLSSNAARVLQVAVGDTVTLRTPSGDWDFTVSGLGGVEESYYSGQYSLMDAYLPRTAFAALMEQNNVHNLQTSYYVQFTSASKAAKAIPELTAQHNLPENAVSENTGVMAIAGHSDSSAAKNVYSLAAVLFVLVLLAGVLMISGSMNSNLAQRIQFFGMMRCIGMSKSQIIRFVRLEALNWCKTAVPVGVLLGTLASWSICAALHYGIGGEFSTTPVFQISPVGLVSGIVVGIVTVLLAAESPARRAARVSPVAAVSGTGENLSASRHASNYSFGKIELSLGAHHAIAGKKNLFLMTSSFALSIVLVLCFSVLLKFAGLLLPGQAPWQPDILLNGYGNEQVLSRSMAEQLRAIPGVGYVWGATGLTNTPASSPQKEVEHVVLGSYDDFMMEKSRDLVVAGRMADQAASSNEVMTIYNKNNPLKVGDTVYISGRDLTIVGAFSEGMFPDDVTVICPQALFDRLVGAQNYNMIGVLLNDSATEQTVMQIAHLATDEIIVSDVRERNSQEAATYLASRIVVYGFLAIIGLISLFNIVNSISMSVSARTKQYGVMRAIGMDGSQLTRMVAAEAFTYAVSGLIVGCIAGLLLSRMLYARLITRYFGMTWHLPGMTLCLIILFVFAAAALAVHAPAKRIRNMAITETINEL</sequence>
<keyword evidence="5 7" id="KW-0472">Membrane</keyword>